<dbReference type="Pfam" id="PF12821">
    <property type="entry name" value="ThrE_2"/>
    <property type="match status" value="1"/>
</dbReference>
<dbReference type="GO" id="GO:0005886">
    <property type="term" value="C:plasma membrane"/>
    <property type="evidence" value="ECO:0007669"/>
    <property type="project" value="UniProtKB-SubCell"/>
</dbReference>
<evidence type="ECO:0000313" key="11">
    <source>
        <dbReference type="Proteomes" id="UP000069632"/>
    </source>
</evidence>
<dbReference type="PANTHER" id="PTHR34390:SF1">
    <property type="entry name" value="SUCCINATE TRANSPORTER SUBUNIT YJJB-RELATED"/>
    <property type="match status" value="1"/>
</dbReference>
<evidence type="ECO:0000256" key="4">
    <source>
        <dbReference type="ARBA" id="ARBA00022692"/>
    </source>
</evidence>
<feature type="domain" description="Threonine/Serine exporter ThrE" evidence="9">
    <location>
        <begin position="7"/>
        <end position="145"/>
    </location>
</feature>
<evidence type="ECO:0000256" key="1">
    <source>
        <dbReference type="ARBA" id="ARBA00004651"/>
    </source>
</evidence>
<evidence type="ECO:0000256" key="5">
    <source>
        <dbReference type="ARBA" id="ARBA00022989"/>
    </source>
</evidence>
<accession>A0A128EHW8</accession>
<proteinExistence type="inferred from homology"/>
<dbReference type="EMBL" id="FIZP01000003">
    <property type="protein sequence ID" value="CZE47557.1"/>
    <property type="molecule type" value="Genomic_DNA"/>
</dbReference>
<feature type="transmembrane region" description="Helical" evidence="8">
    <location>
        <begin position="84"/>
        <end position="108"/>
    </location>
</feature>
<dbReference type="OrthoDB" id="9810047at2"/>
<protein>
    <submittedName>
        <fullName evidence="10">Membrane protein</fullName>
    </submittedName>
</protein>
<keyword evidence="2" id="KW-1003">Cell membrane</keyword>
<keyword evidence="11" id="KW-1185">Reference proteome</keyword>
<feature type="transmembrane region" description="Helical" evidence="8">
    <location>
        <begin position="28"/>
        <end position="46"/>
    </location>
</feature>
<evidence type="ECO:0000259" key="9">
    <source>
        <dbReference type="Pfam" id="PF12821"/>
    </source>
</evidence>
<dbReference type="Proteomes" id="UP000069632">
    <property type="component" value="Unassembled WGS sequence"/>
</dbReference>
<dbReference type="InterPro" id="IPR050539">
    <property type="entry name" value="ThrE_Dicarb/AminoAcid_Exp"/>
</dbReference>
<name>A0A128EHW8_9BACT</name>
<evidence type="ECO:0000256" key="6">
    <source>
        <dbReference type="ARBA" id="ARBA00023136"/>
    </source>
</evidence>
<dbReference type="InterPro" id="IPR024528">
    <property type="entry name" value="ThrE_2"/>
</dbReference>
<gene>
    <name evidence="10" type="primary">yjjB</name>
    <name evidence="10" type="ORF">ERS672216_00958</name>
</gene>
<reference evidence="10 11" key="1">
    <citation type="submission" date="2016-02" db="EMBL/GenBank/DDBJ databases">
        <authorList>
            <consortium name="Pathogen Informatics"/>
        </authorList>
    </citation>
    <scope>NUCLEOTIDE SEQUENCE [LARGE SCALE GENOMIC DNA]</scope>
    <source>
        <strain evidence="10 11">RC20</strain>
    </source>
</reference>
<evidence type="ECO:0000313" key="10">
    <source>
        <dbReference type="EMBL" id="CZE47557.1"/>
    </source>
</evidence>
<evidence type="ECO:0000256" key="3">
    <source>
        <dbReference type="ARBA" id="ARBA00022519"/>
    </source>
</evidence>
<keyword evidence="5 8" id="KW-1133">Transmembrane helix</keyword>
<keyword evidence="6 8" id="KW-0472">Membrane</keyword>
<organism evidence="10 11">
    <name type="scientific">Campylobacter geochelonis</name>
    <dbReference type="NCBI Taxonomy" id="1780362"/>
    <lineage>
        <taxon>Bacteria</taxon>
        <taxon>Pseudomonadati</taxon>
        <taxon>Campylobacterota</taxon>
        <taxon>Epsilonproteobacteria</taxon>
        <taxon>Campylobacterales</taxon>
        <taxon>Campylobacteraceae</taxon>
        <taxon>Campylobacter</taxon>
    </lineage>
</organism>
<comment type="subcellular location">
    <subcellularLocation>
        <location evidence="1">Cell membrane</location>
        <topology evidence="1">Multi-pass membrane protein</topology>
    </subcellularLocation>
</comment>
<dbReference type="GO" id="GO:0015744">
    <property type="term" value="P:succinate transport"/>
    <property type="evidence" value="ECO:0007669"/>
    <property type="project" value="TreeGrafter"/>
</dbReference>
<feature type="transmembrane region" description="Helical" evidence="8">
    <location>
        <begin position="128"/>
        <end position="149"/>
    </location>
</feature>
<evidence type="ECO:0000256" key="2">
    <source>
        <dbReference type="ARBA" id="ARBA00022475"/>
    </source>
</evidence>
<dbReference type="AlphaFoldDB" id="A0A128EHW8"/>
<keyword evidence="3" id="KW-0997">Cell inner membrane</keyword>
<dbReference type="RefSeq" id="WP_075494745.1">
    <property type="nucleotide sequence ID" value="NZ_CP053844.1"/>
</dbReference>
<dbReference type="PANTHER" id="PTHR34390">
    <property type="entry name" value="UPF0442 PROTEIN YJJB-RELATED"/>
    <property type="match status" value="1"/>
</dbReference>
<keyword evidence="4 8" id="KW-0812">Transmembrane</keyword>
<feature type="transmembrane region" description="Helical" evidence="8">
    <location>
        <begin position="6"/>
        <end position="23"/>
    </location>
</feature>
<evidence type="ECO:0000256" key="8">
    <source>
        <dbReference type="SAM" id="Phobius"/>
    </source>
</evidence>
<evidence type="ECO:0000256" key="7">
    <source>
        <dbReference type="ARBA" id="ARBA00034125"/>
    </source>
</evidence>
<feature type="transmembrane region" description="Helical" evidence="8">
    <location>
        <begin position="52"/>
        <end position="72"/>
    </location>
</feature>
<sequence>MIEFLIDVIFAAIAGLGFSYAICPPKHVLAYCSLLGGLGYATRLMLLKTGFFSLAGATLIASIGIGVCAVYFGKKLKTPIEVVAFPSLLPMIPGLYAYKSILAIFLFMKSPNENDKVHHIVQFFNNSFITISVAAALTVGISIVLLFFYEASFSMTRDNNLKNRFKDELSD</sequence>
<comment type="similarity">
    <text evidence="7">Belongs to the ThrE exporter (TC 2.A.79) family.</text>
</comment>